<keyword evidence="3" id="KW-1185">Reference proteome</keyword>
<sequence>MFMTIVMIVFYIVLLGSALLVGRYLENNERRWKTNK</sequence>
<name>A0ABX0UKV8_9BACT</name>
<dbReference type="Proteomes" id="UP001179181">
    <property type="component" value="Unassembled WGS sequence"/>
</dbReference>
<dbReference type="EMBL" id="JAASQJ010000002">
    <property type="protein sequence ID" value="NIJ53497.1"/>
    <property type="molecule type" value="Genomic_DNA"/>
</dbReference>
<evidence type="ECO:0000256" key="1">
    <source>
        <dbReference type="SAM" id="Phobius"/>
    </source>
</evidence>
<gene>
    <name evidence="2" type="ORF">FHS68_002667</name>
</gene>
<proteinExistence type="predicted"/>
<keyword evidence="1" id="KW-0472">Membrane</keyword>
<evidence type="ECO:0000313" key="3">
    <source>
        <dbReference type="Proteomes" id="UP001179181"/>
    </source>
</evidence>
<keyword evidence="1" id="KW-1133">Transmembrane helix</keyword>
<organism evidence="2 3">
    <name type="scientific">Dyadobacter arcticus</name>
    <dbReference type="NCBI Taxonomy" id="1078754"/>
    <lineage>
        <taxon>Bacteria</taxon>
        <taxon>Pseudomonadati</taxon>
        <taxon>Bacteroidota</taxon>
        <taxon>Cytophagia</taxon>
        <taxon>Cytophagales</taxon>
        <taxon>Spirosomataceae</taxon>
        <taxon>Dyadobacter</taxon>
    </lineage>
</organism>
<protein>
    <recommendedName>
        <fullName evidence="4">CcmD family protein</fullName>
    </recommendedName>
</protein>
<reference evidence="2 3" key="1">
    <citation type="submission" date="2020-03" db="EMBL/GenBank/DDBJ databases">
        <title>Genomic Encyclopedia of Type Strains, Phase IV (KMG-IV): sequencing the most valuable type-strain genomes for metagenomic binning, comparative biology and taxonomic classification.</title>
        <authorList>
            <person name="Goeker M."/>
        </authorList>
    </citation>
    <scope>NUCLEOTIDE SEQUENCE [LARGE SCALE GENOMIC DNA]</scope>
    <source>
        <strain evidence="2 3">DSM 102865</strain>
    </source>
</reference>
<evidence type="ECO:0000313" key="2">
    <source>
        <dbReference type="EMBL" id="NIJ53497.1"/>
    </source>
</evidence>
<comment type="caution">
    <text evidence="2">The sequence shown here is derived from an EMBL/GenBank/DDBJ whole genome shotgun (WGS) entry which is preliminary data.</text>
</comment>
<accession>A0ABX0UKV8</accession>
<feature type="transmembrane region" description="Helical" evidence="1">
    <location>
        <begin position="6"/>
        <end position="25"/>
    </location>
</feature>
<evidence type="ECO:0008006" key="4">
    <source>
        <dbReference type="Google" id="ProtNLM"/>
    </source>
</evidence>
<keyword evidence="1" id="KW-0812">Transmembrane</keyword>